<dbReference type="PANTHER" id="PTHR35605:SF1">
    <property type="entry name" value="ECP2 EFFECTOR PROTEIN DOMAIN-CONTAINING PROTEIN-RELATED"/>
    <property type="match status" value="1"/>
</dbReference>
<dbReference type="Proteomes" id="UP001610446">
    <property type="component" value="Unassembled WGS sequence"/>
</dbReference>
<reference evidence="2 3" key="1">
    <citation type="submission" date="2024-07" db="EMBL/GenBank/DDBJ databases">
        <title>Section-level genome sequencing and comparative genomics of Aspergillus sections Usti and Cavernicolus.</title>
        <authorList>
            <consortium name="Lawrence Berkeley National Laboratory"/>
            <person name="Nybo J.L."/>
            <person name="Vesth T.C."/>
            <person name="Theobald S."/>
            <person name="Frisvad J.C."/>
            <person name="Larsen T.O."/>
            <person name="Kjaerboelling I."/>
            <person name="Rothschild-Mancinelli K."/>
            <person name="Lyhne E.K."/>
            <person name="Kogle M.E."/>
            <person name="Barry K."/>
            <person name="Clum A."/>
            <person name="Na H."/>
            <person name="Ledsgaard L."/>
            <person name="Lin J."/>
            <person name="Lipzen A."/>
            <person name="Kuo A."/>
            <person name="Riley R."/>
            <person name="Mondo S."/>
            <person name="Labutti K."/>
            <person name="Haridas S."/>
            <person name="Pangalinan J."/>
            <person name="Salamov A.A."/>
            <person name="Simmons B.A."/>
            <person name="Magnuson J.K."/>
            <person name="Chen J."/>
            <person name="Drula E."/>
            <person name="Henrissat B."/>
            <person name="Wiebenga A."/>
            <person name="Lubbers R.J."/>
            <person name="Gomes A.C."/>
            <person name="Makela M.R."/>
            <person name="Stajich J."/>
            <person name="Grigoriev I.V."/>
            <person name="Mortensen U.H."/>
            <person name="De Vries R.P."/>
            <person name="Baker S.E."/>
            <person name="Andersen M.R."/>
        </authorList>
    </citation>
    <scope>NUCLEOTIDE SEQUENCE [LARGE SCALE GENOMIC DNA]</scope>
    <source>
        <strain evidence="2 3">CBS 123904</strain>
    </source>
</reference>
<protein>
    <submittedName>
        <fullName evidence="2">Uncharacterized protein</fullName>
    </submittedName>
</protein>
<dbReference type="PANTHER" id="PTHR35605">
    <property type="entry name" value="ECP2 EFFECTOR PROTEIN DOMAIN-CONTAINING PROTEIN-RELATED"/>
    <property type="match status" value="1"/>
</dbReference>
<evidence type="ECO:0000313" key="2">
    <source>
        <dbReference type="EMBL" id="KAL2835338.1"/>
    </source>
</evidence>
<feature type="signal peptide" evidence="1">
    <location>
        <begin position="1"/>
        <end position="22"/>
    </location>
</feature>
<name>A0ABR4J5L0_9EURO</name>
<keyword evidence="3" id="KW-1185">Reference proteome</keyword>
<evidence type="ECO:0000256" key="1">
    <source>
        <dbReference type="SAM" id="SignalP"/>
    </source>
</evidence>
<accession>A0ABR4J5L0</accession>
<sequence length="174" mass="19248">MRFLLFTSSLALVATVASQADSVRICPPLTFHLPYPPLPCPVVNGKPIQLAIQGPDNNKHTVNCWGKALHPELRYVKDAIALFRSAIDNVNHNFPAAIRAEKHSCTETYCVHKTSVRFCNDGDQPRTMPLQNIMDSTITISKDCVSDYEGKKVAGGVVDHSDKWSVVVQKDDKC</sequence>
<proteinExistence type="predicted"/>
<organism evidence="2 3">
    <name type="scientific">Aspergillus pseudoustus</name>
    <dbReference type="NCBI Taxonomy" id="1810923"/>
    <lineage>
        <taxon>Eukaryota</taxon>
        <taxon>Fungi</taxon>
        <taxon>Dikarya</taxon>
        <taxon>Ascomycota</taxon>
        <taxon>Pezizomycotina</taxon>
        <taxon>Eurotiomycetes</taxon>
        <taxon>Eurotiomycetidae</taxon>
        <taxon>Eurotiales</taxon>
        <taxon>Aspergillaceae</taxon>
        <taxon>Aspergillus</taxon>
        <taxon>Aspergillus subgen. Nidulantes</taxon>
    </lineage>
</organism>
<gene>
    <name evidence="2" type="ORF">BJY01DRAFT_252760</name>
</gene>
<keyword evidence="1" id="KW-0732">Signal</keyword>
<feature type="chain" id="PRO_5045045490" evidence="1">
    <location>
        <begin position="23"/>
        <end position="174"/>
    </location>
</feature>
<dbReference type="EMBL" id="JBFXLU010000209">
    <property type="protein sequence ID" value="KAL2835338.1"/>
    <property type="molecule type" value="Genomic_DNA"/>
</dbReference>
<comment type="caution">
    <text evidence="2">The sequence shown here is derived from an EMBL/GenBank/DDBJ whole genome shotgun (WGS) entry which is preliminary data.</text>
</comment>
<evidence type="ECO:0000313" key="3">
    <source>
        <dbReference type="Proteomes" id="UP001610446"/>
    </source>
</evidence>